<reference evidence="8" key="1">
    <citation type="submission" date="2020-01" db="EMBL/GenBank/DDBJ databases">
        <title>Genome Sequencing of Three Apophysomyces-Like Fungal Strains Confirms a Novel Fungal Genus in the Mucoromycota with divergent Burkholderia-like Endosymbiotic Bacteria.</title>
        <authorList>
            <person name="Stajich J.E."/>
            <person name="Macias A.M."/>
            <person name="Carter-House D."/>
            <person name="Lovett B."/>
            <person name="Kasson L.R."/>
            <person name="Berry K."/>
            <person name="Grigoriev I."/>
            <person name="Chang Y."/>
            <person name="Spatafora J."/>
            <person name="Kasson M.T."/>
        </authorList>
    </citation>
    <scope>NUCLEOTIDE SEQUENCE</scope>
    <source>
        <strain evidence="8">NRRL A-21654</strain>
    </source>
</reference>
<dbReference type="PROSITE" id="PS50102">
    <property type="entry name" value="RRM"/>
    <property type="match status" value="1"/>
</dbReference>
<evidence type="ECO:0000256" key="5">
    <source>
        <dbReference type="SAM" id="MobiDB-lite"/>
    </source>
</evidence>
<dbReference type="InterPro" id="IPR012677">
    <property type="entry name" value="Nucleotide-bd_a/b_plait_sf"/>
</dbReference>
<dbReference type="InterPro" id="IPR006630">
    <property type="entry name" value="La_HTH"/>
</dbReference>
<dbReference type="InterPro" id="IPR036390">
    <property type="entry name" value="WH_DNA-bd_sf"/>
</dbReference>
<dbReference type="Gene3D" id="3.30.70.330">
    <property type="match status" value="1"/>
</dbReference>
<dbReference type="InterPro" id="IPR035979">
    <property type="entry name" value="RBD_domain_sf"/>
</dbReference>
<dbReference type="Pfam" id="PF00076">
    <property type="entry name" value="RRM_1"/>
    <property type="match status" value="1"/>
</dbReference>
<dbReference type="GO" id="GO:1990904">
    <property type="term" value="C:ribonucleoprotein complex"/>
    <property type="evidence" value="ECO:0007669"/>
    <property type="project" value="InterPro"/>
</dbReference>
<dbReference type="GO" id="GO:0006396">
    <property type="term" value="P:RNA processing"/>
    <property type="evidence" value="ECO:0007669"/>
    <property type="project" value="InterPro"/>
</dbReference>
<dbReference type="AlphaFoldDB" id="A0A8H7BSI8"/>
<keyword evidence="9" id="KW-1185">Reference proteome</keyword>
<dbReference type="SMART" id="SM00715">
    <property type="entry name" value="LA"/>
    <property type="match status" value="1"/>
</dbReference>
<protein>
    <submittedName>
        <fullName evidence="8">Uncharacterized protein</fullName>
    </submittedName>
</protein>
<dbReference type="SUPFAM" id="SSF54928">
    <property type="entry name" value="RNA-binding domain, RBD"/>
    <property type="match status" value="1"/>
</dbReference>
<feature type="region of interest" description="Disordered" evidence="5">
    <location>
        <begin position="297"/>
        <end position="365"/>
    </location>
</feature>
<dbReference type="Pfam" id="PF05383">
    <property type="entry name" value="La"/>
    <property type="match status" value="1"/>
</dbReference>
<comment type="caution">
    <text evidence="8">The sequence shown here is derived from an EMBL/GenBank/DDBJ whole genome shotgun (WGS) entry which is preliminary data.</text>
</comment>
<dbReference type="PRINTS" id="PR00302">
    <property type="entry name" value="LUPUSLA"/>
</dbReference>
<feature type="compositionally biased region" description="Basic residues" evidence="5">
    <location>
        <begin position="314"/>
        <end position="324"/>
    </location>
</feature>
<feature type="compositionally biased region" description="Basic and acidic residues" evidence="5">
    <location>
        <begin position="329"/>
        <end position="345"/>
    </location>
</feature>
<evidence type="ECO:0000256" key="2">
    <source>
        <dbReference type="ARBA" id="ARBA00022884"/>
    </source>
</evidence>
<feature type="compositionally biased region" description="Basic and acidic residues" evidence="5">
    <location>
        <begin position="297"/>
        <end position="308"/>
    </location>
</feature>
<evidence type="ECO:0000259" key="7">
    <source>
        <dbReference type="PROSITE" id="PS50961"/>
    </source>
</evidence>
<organism evidence="8 9">
    <name type="scientific">Apophysomyces ossiformis</name>
    <dbReference type="NCBI Taxonomy" id="679940"/>
    <lineage>
        <taxon>Eukaryota</taxon>
        <taxon>Fungi</taxon>
        <taxon>Fungi incertae sedis</taxon>
        <taxon>Mucoromycota</taxon>
        <taxon>Mucoromycotina</taxon>
        <taxon>Mucoromycetes</taxon>
        <taxon>Mucorales</taxon>
        <taxon>Mucorineae</taxon>
        <taxon>Mucoraceae</taxon>
        <taxon>Apophysomyces</taxon>
    </lineage>
</organism>
<evidence type="ECO:0000259" key="6">
    <source>
        <dbReference type="PROSITE" id="PS50102"/>
    </source>
</evidence>
<accession>A0A8H7BSI8</accession>
<dbReference type="EMBL" id="JABAYA010000073">
    <property type="protein sequence ID" value="KAF7726731.1"/>
    <property type="molecule type" value="Genomic_DNA"/>
</dbReference>
<dbReference type="GO" id="GO:0005634">
    <property type="term" value="C:nucleus"/>
    <property type="evidence" value="ECO:0007669"/>
    <property type="project" value="UniProtKB-SubCell"/>
</dbReference>
<dbReference type="Proteomes" id="UP000605846">
    <property type="component" value="Unassembled WGS sequence"/>
</dbReference>
<evidence type="ECO:0000256" key="3">
    <source>
        <dbReference type="ARBA" id="ARBA00023242"/>
    </source>
</evidence>
<evidence type="ECO:0000256" key="1">
    <source>
        <dbReference type="ARBA" id="ARBA00004123"/>
    </source>
</evidence>
<dbReference type="InterPro" id="IPR036388">
    <property type="entry name" value="WH-like_DNA-bd_sf"/>
</dbReference>
<name>A0A8H7BSI8_9FUNG</name>
<dbReference type="InterPro" id="IPR045180">
    <property type="entry name" value="La_dom_prot"/>
</dbReference>
<feature type="compositionally biased region" description="Polar residues" evidence="5">
    <location>
        <begin position="356"/>
        <end position="365"/>
    </location>
</feature>
<evidence type="ECO:0000313" key="9">
    <source>
        <dbReference type="Proteomes" id="UP000605846"/>
    </source>
</evidence>
<evidence type="ECO:0000256" key="4">
    <source>
        <dbReference type="PROSITE-ProRule" id="PRU00332"/>
    </source>
</evidence>
<dbReference type="InterPro" id="IPR000504">
    <property type="entry name" value="RRM_dom"/>
</dbReference>
<dbReference type="PROSITE" id="PS50961">
    <property type="entry name" value="HTH_LA"/>
    <property type="match status" value="1"/>
</dbReference>
<keyword evidence="3" id="KW-0539">Nucleus</keyword>
<dbReference type="SUPFAM" id="SSF46785">
    <property type="entry name" value="Winged helix' DNA-binding domain"/>
    <property type="match status" value="1"/>
</dbReference>
<feature type="domain" description="RRM" evidence="6">
    <location>
        <begin position="120"/>
        <end position="202"/>
    </location>
</feature>
<dbReference type="CDD" id="cd12291">
    <property type="entry name" value="RRM1_La"/>
    <property type="match status" value="1"/>
</dbReference>
<dbReference type="GO" id="GO:0003723">
    <property type="term" value="F:RNA binding"/>
    <property type="evidence" value="ECO:0007669"/>
    <property type="project" value="UniProtKB-UniRule"/>
</dbReference>
<feature type="domain" description="HTH La-type RNA-binding" evidence="7">
    <location>
        <begin position="1"/>
        <end position="93"/>
    </location>
</feature>
<dbReference type="OrthoDB" id="439993at2759"/>
<sequence length="365" mass="41997">MAEESLEQQVLKQLELIYSKENLEKDNFFREMIQQDPEGWVTLKKLSCIKRFKSLINGNIETFSLAVGLSTEFEVNEDKTKLRKIPVPEPTPEELEKQKEEREKEAQRLVETYIDAKNIRSIYAKGFDTDEQKDPIRDYFQSFGRVVSVKMRFDDNKAFKGSVFVEFETAEIAEKARSANMEYKSKPLLVMGKQEYIDMKSKEKFDGQEWAPLNDGRRQAYVIEFSGAEDMTITEIKALIAQKAKIGSVELIPEEKGRGVIQLLETIPEKFMESLEDNKLDPLTFRLADENARRLFFRQQKEGRERRNGSRGNGRGRGRGRGRGGKGGNKRERSGKDESEREAKKARSLVPEIASASKNQTTTLR</sequence>
<evidence type="ECO:0000313" key="8">
    <source>
        <dbReference type="EMBL" id="KAF7726731.1"/>
    </source>
</evidence>
<keyword evidence="2 4" id="KW-0694">RNA-binding</keyword>
<gene>
    <name evidence="8" type="ORF">EC973_008505</name>
</gene>
<dbReference type="Gene3D" id="1.10.10.10">
    <property type="entry name" value="Winged helix-like DNA-binding domain superfamily/Winged helix DNA-binding domain"/>
    <property type="match status" value="1"/>
</dbReference>
<dbReference type="SMART" id="SM00360">
    <property type="entry name" value="RRM"/>
    <property type="match status" value="1"/>
</dbReference>
<comment type="subcellular location">
    <subcellularLocation>
        <location evidence="1">Nucleus</location>
    </subcellularLocation>
</comment>
<dbReference type="PANTHER" id="PTHR22792">
    <property type="entry name" value="LUPUS LA PROTEIN-RELATED"/>
    <property type="match status" value="1"/>
</dbReference>
<dbReference type="InterPro" id="IPR002344">
    <property type="entry name" value="Lupus_La"/>
</dbReference>
<proteinExistence type="predicted"/>